<reference evidence="1 2" key="1">
    <citation type="submission" date="2019-01" db="EMBL/GenBank/DDBJ databases">
        <title>Sinorhodobacter populi sp. nov. isolated from the symptomatic bark tissue of Populus euramericana canker.</title>
        <authorList>
            <person name="Xu G."/>
        </authorList>
    </citation>
    <scope>NUCLEOTIDE SEQUENCE [LARGE SCALE GENOMIC DNA]</scope>
    <source>
        <strain evidence="1 2">2D-5</strain>
    </source>
</reference>
<dbReference type="Proteomes" id="UP000285710">
    <property type="component" value="Unassembled WGS sequence"/>
</dbReference>
<evidence type="ECO:0000313" key="1">
    <source>
        <dbReference type="EMBL" id="RWR14455.1"/>
    </source>
</evidence>
<organism evidence="1 2">
    <name type="scientific">Paenirhodobacter populi</name>
    <dbReference type="NCBI Taxonomy" id="2306993"/>
    <lineage>
        <taxon>Bacteria</taxon>
        <taxon>Pseudomonadati</taxon>
        <taxon>Pseudomonadota</taxon>
        <taxon>Alphaproteobacteria</taxon>
        <taxon>Rhodobacterales</taxon>
        <taxon>Rhodobacter group</taxon>
        <taxon>Paenirhodobacter</taxon>
    </lineage>
</organism>
<evidence type="ECO:0000313" key="2">
    <source>
        <dbReference type="Proteomes" id="UP000285710"/>
    </source>
</evidence>
<dbReference type="SUPFAM" id="SSF158837">
    <property type="entry name" value="AGR C 984p-like"/>
    <property type="match status" value="1"/>
</dbReference>
<dbReference type="Pfam" id="PF06748">
    <property type="entry name" value="DUF1217"/>
    <property type="match status" value="1"/>
</dbReference>
<reference evidence="1 2" key="2">
    <citation type="submission" date="2019-01" db="EMBL/GenBank/DDBJ databases">
        <authorList>
            <person name="Li Y."/>
        </authorList>
    </citation>
    <scope>NUCLEOTIDE SEQUENCE [LARGE SCALE GENOMIC DNA]</scope>
    <source>
        <strain evidence="1 2">2D-5</strain>
    </source>
</reference>
<dbReference type="EMBL" id="SAUW01000003">
    <property type="protein sequence ID" value="RWR14455.1"/>
    <property type="molecule type" value="Genomic_DNA"/>
</dbReference>
<proteinExistence type="predicted"/>
<gene>
    <name evidence="1" type="ORF">D2T33_04430</name>
</gene>
<accession>A0A443J262</accession>
<name>A0A443J262_9RHOB</name>
<dbReference type="Gene3D" id="1.10.3700.10">
    <property type="entry name" value="AGR C 984p-like"/>
    <property type="match status" value="1"/>
</dbReference>
<dbReference type="InterPro" id="IPR010626">
    <property type="entry name" value="DUF1217"/>
</dbReference>
<comment type="caution">
    <text evidence="1">The sequence shown here is derived from an EMBL/GenBank/DDBJ whole genome shotgun (WGS) entry which is preliminary data.</text>
</comment>
<dbReference type="AlphaFoldDB" id="A0A443J262"/>
<dbReference type="RefSeq" id="WP_128183389.1">
    <property type="nucleotide sequence ID" value="NZ_SAUV01000008.1"/>
</dbReference>
<keyword evidence="2" id="KW-1185">Reference proteome</keyword>
<dbReference type="InterPro" id="IPR023157">
    <property type="entry name" value="AGR-C-984p-like_sf"/>
</dbReference>
<sequence>MTYTPAIPTGGYAGWLILNRTMAKQEAAFVQTAAYQRNEDYFREKIGSITSAEELVADRRLLAVALGAFGLDDDINSKAFIRKVLAEGTQASDSLANRLSDKSYFKLAEAFGFGDYETPRTAEAGFADGILEKYKNRQFEVAVGEVNESFRFALTAQRDLPEIAAKSSSNNTKWYQIIGSSPLASFMQSALGLPTAISSLDVDRQLEIYKQKAKTLFGTDDLAAIVSGDGMDKLIKSYLVRTQLTEGTSATGQSAALQILQGTSTNLLSLLL</sequence>
<protein>
    <submittedName>
        <fullName evidence="1">DUF1217 domain-containing protein</fullName>
    </submittedName>
</protein>